<dbReference type="OrthoDB" id="7163248at2"/>
<dbReference type="KEGG" id="ech:ECH_0825"/>
<feature type="region of interest" description="Disordered" evidence="1">
    <location>
        <begin position="354"/>
        <end position="380"/>
    </location>
</feature>
<dbReference type="SMR" id="Q2GG12"/>
<dbReference type="AlphaFoldDB" id="Q2GG12"/>
<dbReference type="HOGENOM" id="CLU_751712_0_0_5"/>
<evidence type="ECO:0000256" key="1">
    <source>
        <dbReference type="SAM" id="MobiDB-lite"/>
    </source>
</evidence>
<feature type="compositionally biased region" description="Basic and acidic residues" evidence="1">
    <location>
        <begin position="215"/>
        <end position="247"/>
    </location>
</feature>
<dbReference type="RefSeq" id="WP_011452831.1">
    <property type="nucleotide sequence ID" value="NC_007799.1"/>
</dbReference>
<feature type="region of interest" description="Disordered" evidence="1">
    <location>
        <begin position="215"/>
        <end position="311"/>
    </location>
</feature>
<feature type="compositionally biased region" description="Polar residues" evidence="1">
    <location>
        <begin position="279"/>
        <end position="308"/>
    </location>
</feature>
<evidence type="ECO:0000313" key="2">
    <source>
        <dbReference type="EMBL" id="ABD45044.1"/>
    </source>
</evidence>
<dbReference type="Proteomes" id="UP000008320">
    <property type="component" value="Chromosome"/>
</dbReference>
<sequence length="380" mass="42278">MLTFLKKGANVVIKAAITPTTSKLPHQESVGKYLGGMLKSIIPGQKDPAEKHFDLRMHNRTHKLGVELPARTRIDGHEQEVALKVPSYKLPYQTLQKFAAWQEQDKEGEVEETKKDTLTSLINPVSATQEFIRSNTADKYFEKLKALDQQLKEIGGKVTVNSTPGRYKQGLTIELDVSNKSRIAIEKDVRLVLEGLGINDEELVKTFTKRLYKSSTDKKMSSADIHTEKTSSNTDSKDNSNNQDHDIVSPAKRHGSDTVSAVQRQGDDILSSSQEQSSKTGSPTNSTGISNSDFSLTNPQNMPYSRTPMQSSQMLQQLQNQILMQQKPERIFSQAMPTVMQQEIDEIAEDLCQGLNEGPTQGNSNNIGKHFSNPGKVHAR</sequence>
<protein>
    <submittedName>
        <fullName evidence="2">Uncharacterized protein</fullName>
    </submittedName>
</protein>
<evidence type="ECO:0000313" key="3">
    <source>
        <dbReference type="Proteomes" id="UP000008320"/>
    </source>
</evidence>
<organism evidence="2 3">
    <name type="scientific">Ehrlichia chaffeensis (strain ATCC CRL-10679 / Arkansas)</name>
    <dbReference type="NCBI Taxonomy" id="205920"/>
    <lineage>
        <taxon>Bacteria</taxon>
        <taxon>Pseudomonadati</taxon>
        <taxon>Pseudomonadota</taxon>
        <taxon>Alphaproteobacteria</taxon>
        <taxon>Rickettsiales</taxon>
        <taxon>Anaplasmataceae</taxon>
        <taxon>Ehrlichia</taxon>
    </lineage>
</organism>
<dbReference type="EMBL" id="CP000236">
    <property type="protein sequence ID" value="ABD45044.1"/>
    <property type="molecule type" value="Genomic_DNA"/>
</dbReference>
<accession>Q2GG12</accession>
<keyword evidence="3" id="KW-1185">Reference proteome</keyword>
<feature type="compositionally biased region" description="Polar residues" evidence="1">
    <location>
        <begin position="358"/>
        <end position="367"/>
    </location>
</feature>
<name>Q2GG12_EHRCR</name>
<proteinExistence type="predicted"/>
<reference evidence="2 3" key="1">
    <citation type="journal article" date="2006" name="PLoS Genet.">
        <title>Comparative genomics of emerging human ehrlichiosis agents.</title>
        <authorList>
            <person name="Dunning Hotopp J.C."/>
            <person name="Lin M."/>
            <person name="Madupu R."/>
            <person name="Crabtree J."/>
            <person name="Angiuoli S.V."/>
            <person name="Eisen J.A."/>
            <person name="Seshadri R."/>
            <person name="Ren Q."/>
            <person name="Wu M."/>
            <person name="Utterback T.R."/>
            <person name="Smith S."/>
            <person name="Lewis M."/>
            <person name="Khouri H."/>
            <person name="Zhang C."/>
            <person name="Niu H."/>
            <person name="Lin Q."/>
            <person name="Ohashi N."/>
            <person name="Zhi N."/>
            <person name="Nelson W."/>
            <person name="Brinkac L.M."/>
            <person name="Dodson R.J."/>
            <person name="Rosovitz M.J."/>
            <person name="Sundaram J."/>
            <person name="Daugherty S.C."/>
            <person name="Davidsen T."/>
            <person name="Durkin A.S."/>
            <person name="Gwinn M."/>
            <person name="Haft D.H."/>
            <person name="Selengut J.D."/>
            <person name="Sullivan S.A."/>
            <person name="Zafar N."/>
            <person name="Zhou L."/>
            <person name="Benahmed F."/>
            <person name="Forberger H."/>
            <person name="Halpin R."/>
            <person name="Mulligan S."/>
            <person name="Robinson J."/>
            <person name="White O."/>
            <person name="Rikihisa Y."/>
            <person name="Tettelin H."/>
        </authorList>
    </citation>
    <scope>NUCLEOTIDE SEQUENCE [LARGE SCALE GENOMIC DNA]</scope>
    <source>
        <strain evidence="3">ATCC CRL-10679 / Arkansas</strain>
    </source>
</reference>
<gene>
    <name evidence="2" type="ordered locus">ECH_0825</name>
</gene>
<dbReference type="STRING" id="205920.ECH_0825"/>